<dbReference type="InterPro" id="IPR036179">
    <property type="entry name" value="Ig-like_dom_sf"/>
</dbReference>
<evidence type="ECO:0000259" key="3">
    <source>
        <dbReference type="PROSITE" id="PS50835"/>
    </source>
</evidence>
<comment type="caution">
    <text evidence="4">The sequence shown here is derived from an EMBL/GenBank/DDBJ whole genome shotgun (WGS) entry which is preliminary data.</text>
</comment>
<evidence type="ECO:0000313" key="5">
    <source>
        <dbReference type="Proteomes" id="UP000499080"/>
    </source>
</evidence>
<dbReference type="EMBL" id="BGPR01216481">
    <property type="protein sequence ID" value="GBN53229.1"/>
    <property type="molecule type" value="Genomic_DNA"/>
</dbReference>
<reference evidence="4 5" key="1">
    <citation type="journal article" date="2019" name="Sci. Rep.">
        <title>Orb-weaving spider Araneus ventricosus genome elucidates the spidroin gene catalogue.</title>
        <authorList>
            <person name="Kono N."/>
            <person name="Nakamura H."/>
            <person name="Ohtoshi R."/>
            <person name="Moran D.A.P."/>
            <person name="Shinohara A."/>
            <person name="Yoshida Y."/>
            <person name="Fujiwara M."/>
            <person name="Mori M."/>
            <person name="Tomita M."/>
            <person name="Arakawa K."/>
        </authorList>
    </citation>
    <scope>NUCLEOTIDE SEQUENCE [LARGE SCALE GENOMIC DNA]</scope>
</reference>
<dbReference type="InterPro" id="IPR003598">
    <property type="entry name" value="Ig_sub2"/>
</dbReference>
<proteinExistence type="predicted"/>
<dbReference type="Proteomes" id="UP000499080">
    <property type="component" value="Unassembled WGS sequence"/>
</dbReference>
<dbReference type="GO" id="GO:0050808">
    <property type="term" value="P:synapse organization"/>
    <property type="evidence" value="ECO:0007669"/>
    <property type="project" value="TreeGrafter"/>
</dbReference>
<feature type="domain" description="Ig-like" evidence="3">
    <location>
        <begin position="10"/>
        <end position="102"/>
    </location>
</feature>
<keyword evidence="5" id="KW-1185">Reference proteome</keyword>
<dbReference type="GO" id="GO:0008046">
    <property type="term" value="F:axon guidance receptor activity"/>
    <property type="evidence" value="ECO:0007669"/>
    <property type="project" value="TreeGrafter"/>
</dbReference>
<protein>
    <recommendedName>
        <fullName evidence="3">Ig-like domain-containing protein</fullName>
    </recommendedName>
</protein>
<dbReference type="GO" id="GO:0030424">
    <property type="term" value="C:axon"/>
    <property type="evidence" value="ECO:0007669"/>
    <property type="project" value="TreeGrafter"/>
</dbReference>
<dbReference type="SMART" id="SM00409">
    <property type="entry name" value="IG"/>
    <property type="match status" value="1"/>
</dbReference>
<dbReference type="PANTHER" id="PTHR45080:SF31">
    <property type="entry name" value="MYOTILIN"/>
    <property type="match status" value="1"/>
</dbReference>
<dbReference type="InterPro" id="IPR013098">
    <property type="entry name" value="Ig_I-set"/>
</dbReference>
<dbReference type="GO" id="GO:0007156">
    <property type="term" value="P:homophilic cell adhesion via plasma membrane adhesion molecules"/>
    <property type="evidence" value="ECO:0007669"/>
    <property type="project" value="TreeGrafter"/>
</dbReference>
<evidence type="ECO:0000256" key="2">
    <source>
        <dbReference type="ARBA" id="ARBA00023319"/>
    </source>
</evidence>
<dbReference type="PANTHER" id="PTHR45080">
    <property type="entry name" value="CONTACTIN 5"/>
    <property type="match status" value="1"/>
</dbReference>
<dbReference type="SUPFAM" id="SSF48726">
    <property type="entry name" value="Immunoglobulin"/>
    <property type="match status" value="1"/>
</dbReference>
<dbReference type="GO" id="GO:0005886">
    <property type="term" value="C:plasma membrane"/>
    <property type="evidence" value="ECO:0007669"/>
    <property type="project" value="TreeGrafter"/>
</dbReference>
<evidence type="ECO:0000313" key="4">
    <source>
        <dbReference type="EMBL" id="GBN53229.1"/>
    </source>
</evidence>
<keyword evidence="1" id="KW-1015">Disulfide bond</keyword>
<dbReference type="InterPro" id="IPR003599">
    <property type="entry name" value="Ig_sub"/>
</dbReference>
<dbReference type="CDD" id="cd00096">
    <property type="entry name" value="Ig"/>
    <property type="match status" value="1"/>
</dbReference>
<dbReference type="OrthoDB" id="6127080at2759"/>
<accession>A0A4Y2PQ04</accession>
<dbReference type="InterPro" id="IPR007110">
    <property type="entry name" value="Ig-like_dom"/>
</dbReference>
<dbReference type="Gene3D" id="2.60.40.10">
    <property type="entry name" value="Immunoglobulins"/>
    <property type="match status" value="1"/>
</dbReference>
<dbReference type="SMART" id="SM00408">
    <property type="entry name" value="IGc2"/>
    <property type="match status" value="1"/>
</dbReference>
<dbReference type="Pfam" id="PF07679">
    <property type="entry name" value="I-set"/>
    <property type="match status" value="1"/>
</dbReference>
<dbReference type="InterPro" id="IPR050958">
    <property type="entry name" value="Cell_Adh-Cytoskel_Orgn"/>
</dbReference>
<evidence type="ECO:0000256" key="1">
    <source>
        <dbReference type="ARBA" id="ARBA00023157"/>
    </source>
</evidence>
<name>A0A4Y2PQ04_ARAVE</name>
<organism evidence="4 5">
    <name type="scientific">Araneus ventricosus</name>
    <name type="common">Orbweaver spider</name>
    <name type="synonym">Epeira ventricosa</name>
    <dbReference type="NCBI Taxonomy" id="182803"/>
    <lineage>
        <taxon>Eukaryota</taxon>
        <taxon>Metazoa</taxon>
        <taxon>Ecdysozoa</taxon>
        <taxon>Arthropoda</taxon>
        <taxon>Chelicerata</taxon>
        <taxon>Arachnida</taxon>
        <taxon>Araneae</taxon>
        <taxon>Araneomorphae</taxon>
        <taxon>Entelegynae</taxon>
        <taxon>Araneoidea</taxon>
        <taxon>Araneidae</taxon>
        <taxon>Araneus</taxon>
    </lineage>
</organism>
<dbReference type="AlphaFoldDB" id="A0A4Y2PQ04"/>
<dbReference type="FunFam" id="2.60.40.10:FF:000032">
    <property type="entry name" value="palladin isoform X1"/>
    <property type="match status" value="1"/>
</dbReference>
<dbReference type="GO" id="GO:0043025">
    <property type="term" value="C:neuronal cell body"/>
    <property type="evidence" value="ECO:0007669"/>
    <property type="project" value="TreeGrafter"/>
</dbReference>
<keyword evidence="2" id="KW-0393">Immunoglobulin domain</keyword>
<sequence>MFVLLSEILPPVLNNTNMAGVSTLTAPGSLQEFFCYADGVPFPSITWTKDGEEFDVSNMSGVEITEEGQRLTIRRVLERDAGFYECVVENRGGMVKANSTLDILMGKECFLIIVEVVDSSSLAIICISWKNF</sequence>
<gene>
    <name evidence="4" type="ORF">AVEN_254525_1</name>
</gene>
<dbReference type="InterPro" id="IPR013783">
    <property type="entry name" value="Ig-like_fold"/>
</dbReference>
<dbReference type="PROSITE" id="PS50835">
    <property type="entry name" value="IG_LIKE"/>
    <property type="match status" value="1"/>
</dbReference>